<dbReference type="EMBL" id="CP046884">
    <property type="protein sequence ID" value="QNQ90628.1"/>
    <property type="molecule type" value="Genomic_DNA"/>
</dbReference>
<organism evidence="2 3">
    <name type="scientific">Corynebacterium poyangense</name>
    <dbReference type="NCBI Taxonomy" id="2684405"/>
    <lineage>
        <taxon>Bacteria</taxon>
        <taxon>Bacillati</taxon>
        <taxon>Actinomycetota</taxon>
        <taxon>Actinomycetes</taxon>
        <taxon>Mycobacteriales</taxon>
        <taxon>Corynebacteriaceae</taxon>
        <taxon>Corynebacterium</taxon>
    </lineage>
</organism>
<dbReference type="Proteomes" id="UP000516320">
    <property type="component" value="Chromosome"/>
</dbReference>
<gene>
    <name evidence="2" type="ORF">GP475_08235</name>
</gene>
<evidence type="ECO:0008006" key="4">
    <source>
        <dbReference type="Google" id="ProtNLM"/>
    </source>
</evidence>
<feature type="transmembrane region" description="Helical" evidence="1">
    <location>
        <begin position="195"/>
        <end position="218"/>
    </location>
</feature>
<dbReference type="AlphaFoldDB" id="A0A7H0SQ03"/>
<feature type="transmembrane region" description="Helical" evidence="1">
    <location>
        <begin position="21"/>
        <end position="39"/>
    </location>
</feature>
<dbReference type="RefSeq" id="WP_187973940.1">
    <property type="nucleotide sequence ID" value="NZ_CP046884.1"/>
</dbReference>
<protein>
    <recommendedName>
        <fullName evidence="4">YwiC-like protein</fullName>
    </recommendedName>
</protein>
<evidence type="ECO:0000313" key="3">
    <source>
        <dbReference type="Proteomes" id="UP000516320"/>
    </source>
</evidence>
<evidence type="ECO:0000313" key="2">
    <source>
        <dbReference type="EMBL" id="QNQ90628.1"/>
    </source>
</evidence>
<dbReference type="Pfam" id="PF14256">
    <property type="entry name" value="YwiC"/>
    <property type="match status" value="1"/>
</dbReference>
<accession>A0A7H0SQ03</accession>
<keyword evidence="3" id="KW-1185">Reference proteome</keyword>
<dbReference type="InterPro" id="IPR025576">
    <property type="entry name" value="YwiC"/>
</dbReference>
<proteinExistence type="predicted"/>
<reference evidence="2 3" key="1">
    <citation type="submission" date="2019-12" db="EMBL/GenBank/DDBJ databases">
        <title>Corynebacterium sp. nov., isolated from feces of the Anser Albifrons in China.</title>
        <authorList>
            <person name="Liu Q."/>
        </authorList>
    </citation>
    <scope>NUCLEOTIDE SEQUENCE [LARGE SCALE GENOMIC DNA]</scope>
    <source>
        <strain evidence="2 3">4H37-19</strain>
    </source>
</reference>
<evidence type="ECO:0000256" key="1">
    <source>
        <dbReference type="SAM" id="Phobius"/>
    </source>
</evidence>
<sequence>MMARRHGINPWVPNQHGAWPMVMIPALAGSFLGYLGPGARTTGSLFTLLLVLVSWFSGYFCFFASGLLYKARRRKRREKYLYPTLCYGVVSGVCAVIALLLQPAVAWWAVIFVPLVGVAMMEMIRENPRSTLSGVVTTCASGTMLAVTDALGRGGGAPFDASSVAIASAVIIALYFTGTVPYVKSMIREKGNHRYWIGSVAFQVLALILSIIVVWWWIPPIPGAVMVLVMAVCVVRAVAIPRSALRGRTWTPKQVGKAEIPPTVALAIAILLAGVPN</sequence>
<name>A0A7H0SQ03_9CORY</name>
<keyword evidence="1" id="KW-1133">Transmembrane helix</keyword>
<feature type="transmembrane region" description="Helical" evidence="1">
    <location>
        <begin position="45"/>
        <end position="68"/>
    </location>
</feature>
<feature type="transmembrane region" description="Helical" evidence="1">
    <location>
        <begin position="224"/>
        <end position="245"/>
    </location>
</feature>
<feature type="transmembrane region" description="Helical" evidence="1">
    <location>
        <begin position="80"/>
        <end position="100"/>
    </location>
</feature>
<keyword evidence="1" id="KW-0472">Membrane</keyword>
<keyword evidence="1" id="KW-0812">Transmembrane</keyword>
<feature type="transmembrane region" description="Helical" evidence="1">
    <location>
        <begin position="164"/>
        <end position="183"/>
    </location>
</feature>
<dbReference type="KEGG" id="cpoy:GP475_08235"/>